<dbReference type="InterPro" id="IPR011604">
    <property type="entry name" value="PDDEXK-like_dom_sf"/>
</dbReference>
<evidence type="ECO:0000259" key="1">
    <source>
        <dbReference type="Pfam" id="PF09588"/>
    </source>
</evidence>
<evidence type="ECO:0000313" key="3">
    <source>
        <dbReference type="Proteomes" id="UP000185663"/>
    </source>
</evidence>
<gene>
    <name evidence="2" type="ORF">SAMN04489860_1486</name>
</gene>
<dbReference type="Proteomes" id="UP000185663">
    <property type="component" value="Chromosome I"/>
</dbReference>
<accession>A0A1H1RYY7</accession>
<organism evidence="2 3">
    <name type="scientific">Paraoerskovia marina</name>
    <dbReference type="NCBI Taxonomy" id="545619"/>
    <lineage>
        <taxon>Bacteria</taxon>
        <taxon>Bacillati</taxon>
        <taxon>Actinomycetota</taxon>
        <taxon>Actinomycetes</taxon>
        <taxon>Micrococcales</taxon>
        <taxon>Cellulomonadaceae</taxon>
        <taxon>Paraoerskovia</taxon>
    </lineage>
</organism>
<protein>
    <submittedName>
        <fullName evidence="2">YqaJ-like recombinase domain-containing protein</fullName>
    </submittedName>
</protein>
<feature type="domain" description="YqaJ viral recombinase" evidence="1">
    <location>
        <begin position="30"/>
        <end position="152"/>
    </location>
</feature>
<reference evidence="2 3" key="1">
    <citation type="submission" date="2016-10" db="EMBL/GenBank/DDBJ databases">
        <authorList>
            <person name="de Groot N.N."/>
        </authorList>
    </citation>
    <scope>NUCLEOTIDE SEQUENCE [LARGE SCALE GENOMIC DNA]</scope>
    <source>
        <strain evidence="2 3">DSM 22126</strain>
    </source>
</reference>
<dbReference type="InterPro" id="IPR019080">
    <property type="entry name" value="YqaJ_viral_recombinase"/>
</dbReference>
<sequence length="216" mass="24368">MLVAHPSPVRVRFRCDDDGAPVGSDARDAWLAARRSGVTATDCTKIVRQDGTPSVQRAKLLERKVFGEADAHSAAFAHGREREPVIAAWITENWGIEPNALLCEGETPGHLATPDGIGEDAIAEIKTSVHPLRSAVRRYRDQLQWQLHVTGADRSLFVVEHRHTLEREVCWVARDEQRIGVLVEHADRFLADLHELADEVEARRRRMAERRRLALR</sequence>
<dbReference type="SUPFAM" id="SSF52980">
    <property type="entry name" value="Restriction endonuclease-like"/>
    <property type="match status" value="1"/>
</dbReference>
<dbReference type="InterPro" id="IPR011335">
    <property type="entry name" value="Restrct_endonuc-II-like"/>
</dbReference>
<dbReference type="Pfam" id="PF09588">
    <property type="entry name" value="YqaJ"/>
    <property type="match status" value="1"/>
</dbReference>
<dbReference type="STRING" id="545619.SAMN04489860_1486"/>
<dbReference type="eggNOG" id="ENOG5033XTJ">
    <property type="taxonomic scope" value="Bacteria"/>
</dbReference>
<dbReference type="AlphaFoldDB" id="A0A1H1RYY7"/>
<dbReference type="Gene3D" id="3.90.320.10">
    <property type="match status" value="1"/>
</dbReference>
<keyword evidence="3" id="KW-1185">Reference proteome</keyword>
<dbReference type="EMBL" id="LT629776">
    <property type="protein sequence ID" value="SDS40947.1"/>
    <property type="molecule type" value="Genomic_DNA"/>
</dbReference>
<proteinExistence type="predicted"/>
<name>A0A1H1RYY7_9CELL</name>
<evidence type="ECO:0000313" key="2">
    <source>
        <dbReference type="EMBL" id="SDS40947.1"/>
    </source>
</evidence>